<sequence>MGGLVPRGLPLPLQITTYDPSWSYFDEETTSVGVLAEPLVQSVASIQSLLGDIEDLARLDTGGAYVSLEVSRGGCVATSAEAARMSGANCSSICMDPTTLFLPFNLGACVGVGTAAMLIQNGSLSLDGEDKTTARAADSLGVVDFSVWNGRKVIQDLVTCAVASCTTNNVAACPEETLALEGVVVDASNLQTIYDGLSVYCDNIDVQVDSDIAGPGVMVSYLLQVCTALFLWVVVKLLTSWTRVLIWPFCMCKHGASLPGFSLANIQCCRRAAWLQAAAIQDRLARSKLHAVTISTLVEFQEVQAWFVGAIQVATLATFQVTGGSALGSANTNSFGEAILSSRLVRTLAFDGIYPILLAQFILQQHEMRWWYSFILVLCNFALAMAVKARVAYRVADFDVLWAAFKDATSVDACGGNPNPMVYCNTFSAPWDPITMGTFWVYSVMALLVLDFFVHHLRDSPWIRGTSYTLERANGPSRWWAHMSFWRPVLRGLRFFHEYILVLLAGFYFVSMLVMTSAMRDSLGNWSYGQLVAVTVWVPTLTKFLYYNIFGIEEGIGRRLTDHYKVVHNLHDDRKEGDDTHNEIVDLDDVQKVSVRSSIGPTVSPASTIQLAEPIRLEKRPTLWWWRRS</sequence>
<proteinExistence type="predicted"/>
<evidence type="ECO:0000313" key="2">
    <source>
        <dbReference type="EMBL" id="KAK2597550.1"/>
    </source>
</evidence>
<feature type="transmembrane region" description="Helical" evidence="1">
    <location>
        <begin position="434"/>
        <end position="454"/>
    </location>
</feature>
<protein>
    <submittedName>
        <fullName evidence="2">Uncharacterized protein</fullName>
    </submittedName>
</protein>
<comment type="caution">
    <text evidence="2">The sequence shown here is derived from an EMBL/GenBank/DDBJ whole genome shotgun (WGS) entry which is preliminary data.</text>
</comment>
<keyword evidence="1" id="KW-0472">Membrane</keyword>
<feature type="transmembrane region" description="Helical" evidence="1">
    <location>
        <begin position="212"/>
        <end position="235"/>
    </location>
</feature>
<evidence type="ECO:0000256" key="1">
    <source>
        <dbReference type="SAM" id="Phobius"/>
    </source>
</evidence>
<feature type="transmembrane region" description="Helical" evidence="1">
    <location>
        <begin position="499"/>
        <end position="519"/>
    </location>
</feature>
<keyword evidence="3" id="KW-1185">Reference proteome</keyword>
<name>A0AAD9S3B7_PHOAM</name>
<dbReference type="EMBL" id="JAUJFL010000009">
    <property type="protein sequence ID" value="KAK2597550.1"/>
    <property type="molecule type" value="Genomic_DNA"/>
</dbReference>
<dbReference type="Proteomes" id="UP001265746">
    <property type="component" value="Unassembled WGS sequence"/>
</dbReference>
<evidence type="ECO:0000313" key="3">
    <source>
        <dbReference type="Proteomes" id="UP001265746"/>
    </source>
</evidence>
<keyword evidence="1" id="KW-1133">Transmembrane helix</keyword>
<feature type="transmembrane region" description="Helical" evidence="1">
    <location>
        <begin position="370"/>
        <end position="393"/>
    </location>
</feature>
<organism evidence="2 3">
    <name type="scientific">Phomopsis amygdali</name>
    <name type="common">Fusicoccum amygdali</name>
    <dbReference type="NCBI Taxonomy" id="1214568"/>
    <lineage>
        <taxon>Eukaryota</taxon>
        <taxon>Fungi</taxon>
        <taxon>Dikarya</taxon>
        <taxon>Ascomycota</taxon>
        <taxon>Pezizomycotina</taxon>
        <taxon>Sordariomycetes</taxon>
        <taxon>Sordariomycetidae</taxon>
        <taxon>Diaporthales</taxon>
        <taxon>Diaporthaceae</taxon>
        <taxon>Diaporthe</taxon>
    </lineage>
</organism>
<feature type="transmembrane region" description="Helical" evidence="1">
    <location>
        <begin position="531"/>
        <end position="550"/>
    </location>
</feature>
<gene>
    <name evidence="2" type="ORF">N8I77_012329</name>
</gene>
<dbReference type="AlphaFoldDB" id="A0AAD9S3B7"/>
<keyword evidence="1" id="KW-0812">Transmembrane</keyword>
<reference evidence="2" key="1">
    <citation type="submission" date="2023-06" db="EMBL/GenBank/DDBJ databases">
        <authorList>
            <person name="Noh H."/>
        </authorList>
    </citation>
    <scope>NUCLEOTIDE SEQUENCE</scope>
    <source>
        <strain evidence="2">DUCC20226</strain>
    </source>
</reference>
<accession>A0AAD9S3B7</accession>